<gene>
    <name evidence="1" type="ORF">BJ212DRAFT_1394439</name>
</gene>
<sequence>MYSYVRHIHGFPFFFFLIVPPKYKIAINYIKYLIAFCSFRLSSIRSSAPYLLHPTTSQQ</sequence>
<reference evidence="1" key="1">
    <citation type="journal article" date="2020" name="New Phytol.">
        <title>Comparative genomics reveals dynamic genome evolution in host specialist ectomycorrhizal fungi.</title>
        <authorList>
            <person name="Lofgren L.A."/>
            <person name="Nguyen N.H."/>
            <person name="Vilgalys R."/>
            <person name="Ruytinx J."/>
            <person name="Liao H.L."/>
            <person name="Branco S."/>
            <person name="Kuo A."/>
            <person name="LaButti K."/>
            <person name="Lipzen A."/>
            <person name="Andreopoulos W."/>
            <person name="Pangilinan J."/>
            <person name="Riley R."/>
            <person name="Hundley H."/>
            <person name="Na H."/>
            <person name="Barry K."/>
            <person name="Grigoriev I.V."/>
            <person name="Stajich J.E."/>
            <person name="Kennedy P.G."/>
        </authorList>
    </citation>
    <scope>NUCLEOTIDE SEQUENCE</scope>
    <source>
        <strain evidence="1">MN1</strain>
    </source>
</reference>
<keyword evidence="2" id="KW-1185">Reference proteome</keyword>
<proteinExistence type="predicted"/>
<dbReference type="Proteomes" id="UP000807769">
    <property type="component" value="Unassembled WGS sequence"/>
</dbReference>
<comment type="caution">
    <text evidence="1">The sequence shown here is derived from an EMBL/GenBank/DDBJ whole genome shotgun (WGS) entry which is preliminary data.</text>
</comment>
<evidence type="ECO:0000313" key="2">
    <source>
        <dbReference type="Proteomes" id="UP000807769"/>
    </source>
</evidence>
<accession>A0A9P7DVR7</accession>
<organism evidence="1 2">
    <name type="scientific">Suillus subaureus</name>
    <dbReference type="NCBI Taxonomy" id="48587"/>
    <lineage>
        <taxon>Eukaryota</taxon>
        <taxon>Fungi</taxon>
        <taxon>Dikarya</taxon>
        <taxon>Basidiomycota</taxon>
        <taxon>Agaricomycotina</taxon>
        <taxon>Agaricomycetes</taxon>
        <taxon>Agaricomycetidae</taxon>
        <taxon>Boletales</taxon>
        <taxon>Suillineae</taxon>
        <taxon>Suillaceae</taxon>
        <taxon>Suillus</taxon>
    </lineage>
</organism>
<dbReference type="EMBL" id="JABBWG010000060">
    <property type="protein sequence ID" value="KAG1804249.1"/>
    <property type="molecule type" value="Genomic_DNA"/>
</dbReference>
<evidence type="ECO:0000313" key="1">
    <source>
        <dbReference type="EMBL" id="KAG1804249.1"/>
    </source>
</evidence>
<name>A0A9P7DVR7_9AGAM</name>
<dbReference type="RefSeq" id="XP_041186849.1">
    <property type="nucleotide sequence ID" value="XM_041337151.1"/>
</dbReference>
<dbReference type="AlphaFoldDB" id="A0A9P7DVR7"/>
<dbReference type="GeneID" id="64631167"/>
<protein>
    <submittedName>
        <fullName evidence="1">Uncharacterized protein</fullName>
    </submittedName>
</protein>